<dbReference type="InterPro" id="IPR025139">
    <property type="entry name" value="DUF4062"/>
</dbReference>
<organism evidence="2 3">
    <name type="scientific">Pandoraea bronchicola</name>
    <dbReference type="NCBI Taxonomy" id="2508287"/>
    <lineage>
        <taxon>Bacteria</taxon>
        <taxon>Pseudomonadati</taxon>
        <taxon>Pseudomonadota</taxon>
        <taxon>Betaproteobacteria</taxon>
        <taxon>Burkholderiales</taxon>
        <taxon>Burkholderiaceae</taxon>
        <taxon>Pandoraea</taxon>
    </lineage>
</organism>
<sequence>MQRPTVFISSTIYDFHDLRSSLKFYLEEQGFTVLASEFNDFKKPLDTHSYEACLEAVGLADYFILLVGSRVGGWYDEPNRISITQKEYRVAYELHKAGKLKILAFVRSEVWQAKEARRELHNHLKATGAKERIGKRGILSFIGRRKSKLDEETKKAIENHESKFMDDPKFICEFISEVGRNAETKRAVSGHGVAPSGNWIHQFSTFRDVVDALNGQLFSSIPLEDMTMRTLLRQELRQFVSQCMVKFSPGVSYSARPTIDAFHRSHPITLDSCLEPLTQVTVAQWDRISMLALAMFGRQFRPVVLPQALTRSTFLEFNLESNTFCRTPAYDALLLLQEEIANFNAANTPSKRKVISDNTKGKRATNAPTIEVDTMELIDLLGLFDRWANILELSVALSEHLDGRPFPKLDLRPQTPIKGMQEALDEENPSEAEITIFLDKYRK</sequence>
<dbReference type="AlphaFoldDB" id="A0A5E5BRH4"/>
<proteinExistence type="predicted"/>
<name>A0A5E5BRH4_9BURK</name>
<dbReference type="RefSeq" id="WP_150559712.1">
    <property type="nucleotide sequence ID" value="NZ_CABPST010000005.1"/>
</dbReference>
<keyword evidence="3" id="KW-1185">Reference proteome</keyword>
<dbReference type="Proteomes" id="UP000382040">
    <property type="component" value="Unassembled WGS sequence"/>
</dbReference>
<dbReference type="OrthoDB" id="72299at2"/>
<evidence type="ECO:0000259" key="1">
    <source>
        <dbReference type="Pfam" id="PF13271"/>
    </source>
</evidence>
<feature type="domain" description="DUF4062" evidence="1">
    <location>
        <begin position="6"/>
        <end position="91"/>
    </location>
</feature>
<dbReference type="EMBL" id="CABPST010000005">
    <property type="protein sequence ID" value="VVE88399.1"/>
    <property type="molecule type" value="Genomic_DNA"/>
</dbReference>
<evidence type="ECO:0000313" key="2">
    <source>
        <dbReference type="EMBL" id="VVE88399.1"/>
    </source>
</evidence>
<accession>A0A5E5BRH4</accession>
<reference evidence="2 3" key="1">
    <citation type="submission" date="2019-08" db="EMBL/GenBank/DDBJ databases">
        <authorList>
            <person name="Peeters C."/>
        </authorList>
    </citation>
    <scope>NUCLEOTIDE SEQUENCE [LARGE SCALE GENOMIC DNA]</scope>
    <source>
        <strain evidence="2 3">LMG 20603</strain>
    </source>
</reference>
<protein>
    <recommendedName>
        <fullName evidence="1">DUF4062 domain-containing protein</fullName>
    </recommendedName>
</protein>
<dbReference type="Pfam" id="PF13271">
    <property type="entry name" value="DUF4062"/>
    <property type="match status" value="1"/>
</dbReference>
<gene>
    <name evidence="2" type="ORF">PBR20603_02354</name>
</gene>
<evidence type="ECO:0000313" key="3">
    <source>
        <dbReference type="Proteomes" id="UP000382040"/>
    </source>
</evidence>